<evidence type="ECO:0000313" key="2">
    <source>
        <dbReference type="EMBL" id="AUX46427.1"/>
    </source>
</evidence>
<evidence type="ECO:0000313" key="3">
    <source>
        <dbReference type="Proteomes" id="UP000238348"/>
    </source>
</evidence>
<dbReference type="Pfam" id="PF02624">
    <property type="entry name" value="YcaO"/>
    <property type="match status" value="1"/>
</dbReference>
<sequence length="732" mass="79421">MNRVLCFKRHLRPERAGDDLVLLLGEREQFLLKGRAYALLAPLLDGRRTVLELIAALADKVSAAEVAYALSRLEERGYLVEAAPGEPPEAAAFWEAAGVAGPGAARRLGDAAVAVQAVGGEDPGPLCAALAEAGLALRDDAPLCALVVGDYLDPALEGWNREARARGVRWLPVKPSGAVAWAGPLFRPDRGPCWACLAERLRHNRPVERFVLRRTGARGPLTPPRAATPASLGAAARLAALALARAITSGDRGPLDDQLLTLDLAQHHTEAHAVVRRPQCPECGDPGLTRRRMLEPVALAPRPKRFTEDGGHRTLTPAETLARLAPQISRLTGVISSSGPLGGADHPLCPVYGASYAACPATDAPSPDVFERRGNGKGRTAAQAHASALCEAIERYSAVFQGDEPRRSARLADLGGEAVHPAALLGISERQHHARDVWNTRIADPSHHLPQPFDEQAEIDWTPAWSLTHDERRYLPTAYCYIDPPRASDRRFFSFNTNGHAAGNCLEEAVLQGFLELVERDAFALWWYNRAPRPGVDLAGFDEPYLVQLEAHYRSLGLRAWVLDLTTDLEIPAFAAIARSAQGDLWSVGFGCHLEARLGVQRALTELNQLLALEGRVPPPWDTSALGDAAFLLPDGAAPARTSRDYPGAARDDLRDDVLSCVERAARAGLETIVLDQTRPDTGLCAVKVVVPGLRHFRPQLAPGRLYDVPVRLGWLERPRTEEEMNPALLYM</sequence>
<dbReference type="EMBL" id="CP012673">
    <property type="protein sequence ID" value="AUX46427.1"/>
    <property type="molecule type" value="Genomic_DNA"/>
</dbReference>
<dbReference type="InterPro" id="IPR049274">
    <property type="entry name" value="LynD/TruD_wHTH-like"/>
</dbReference>
<dbReference type="OrthoDB" id="5380721at2"/>
<evidence type="ECO:0000259" key="1">
    <source>
        <dbReference type="PROSITE" id="PS51664"/>
    </source>
</evidence>
<dbReference type="Gene3D" id="3.30.160.660">
    <property type="match status" value="1"/>
</dbReference>
<feature type="domain" description="YcaO" evidence="1">
    <location>
        <begin position="376"/>
        <end position="732"/>
    </location>
</feature>
<name>A0A2L0F4G9_SORCE</name>
<dbReference type="PANTHER" id="PTHR37809">
    <property type="entry name" value="RIBOSOMAL PROTEIN S12 METHYLTHIOTRANSFERASE ACCESSORY FACTOR YCAO"/>
    <property type="match status" value="1"/>
</dbReference>
<reference evidence="2 3" key="1">
    <citation type="submission" date="2015-09" db="EMBL/GenBank/DDBJ databases">
        <title>Sorangium comparison.</title>
        <authorList>
            <person name="Zaburannyi N."/>
            <person name="Bunk B."/>
            <person name="Overmann J."/>
            <person name="Mueller R."/>
        </authorList>
    </citation>
    <scope>NUCLEOTIDE SEQUENCE [LARGE SCALE GENOMIC DNA]</scope>
    <source>
        <strain evidence="2 3">So ce26</strain>
    </source>
</reference>
<dbReference type="NCBIfam" id="TIGR00702">
    <property type="entry name" value="YcaO-type kinase domain"/>
    <property type="match status" value="1"/>
</dbReference>
<organism evidence="2 3">
    <name type="scientific">Sorangium cellulosum</name>
    <name type="common">Polyangium cellulosum</name>
    <dbReference type="NCBI Taxonomy" id="56"/>
    <lineage>
        <taxon>Bacteria</taxon>
        <taxon>Pseudomonadati</taxon>
        <taxon>Myxococcota</taxon>
        <taxon>Polyangia</taxon>
        <taxon>Polyangiales</taxon>
        <taxon>Polyangiaceae</taxon>
        <taxon>Sorangium</taxon>
    </lineage>
</organism>
<dbReference type="Gene3D" id="3.90.930.60">
    <property type="match status" value="1"/>
</dbReference>
<accession>A0A2L0F4G9</accession>
<dbReference type="NCBIfam" id="TIGR03604">
    <property type="entry name" value="TOMM_cyclo_SagD"/>
    <property type="match status" value="1"/>
</dbReference>
<dbReference type="Gene3D" id="3.40.50.720">
    <property type="entry name" value="NAD(P)-binding Rossmann-like Domain"/>
    <property type="match status" value="1"/>
</dbReference>
<dbReference type="AlphaFoldDB" id="A0A2L0F4G9"/>
<gene>
    <name evidence="2" type="ORF">SOCE26_079330</name>
</gene>
<dbReference type="Gene3D" id="3.30.40.250">
    <property type="match status" value="1"/>
</dbReference>
<dbReference type="PANTHER" id="PTHR37809:SF1">
    <property type="entry name" value="RIBOSOMAL PROTEIN S12 METHYLTHIOTRANSFERASE ACCESSORY FACTOR YCAO"/>
    <property type="match status" value="1"/>
</dbReference>
<protein>
    <recommendedName>
        <fullName evidence="1">YcaO domain-containing protein</fullName>
    </recommendedName>
</protein>
<dbReference type="InterPro" id="IPR027624">
    <property type="entry name" value="TOMM_cyclo_SagD"/>
</dbReference>
<dbReference type="Gene3D" id="3.30.1330.230">
    <property type="match status" value="1"/>
</dbReference>
<dbReference type="PROSITE" id="PS51664">
    <property type="entry name" value="YCAO"/>
    <property type="match status" value="1"/>
</dbReference>
<dbReference type="Pfam" id="PF21084">
    <property type="entry name" value="WHD_DUF4423_like"/>
    <property type="match status" value="1"/>
</dbReference>
<dbReference type="NCBIfam" id="TIGR03882">
    <property type="entry name" value="cyclo_dehyd_2"/>
    <property type="match status" value="1"/>
</dbReference>
<dbReference type="RefSeq" id="WP_104984612.1">
    <property type="nucleotide sequence ID" value="NZ_CP012673.1"/>
</dbReference>
<dbReference type="InterPro" id="IPR003776">
    <property type="entry name" value="YcaO-like_dom"/>
</dbReference>
<dbReference type="InterPro" id="IPR022291">
    <property type="entry name" value="Bacteriocin_synth_cyclodeHase"/>
</dbReference>
<proteinExistence type="predicted"/>
<dbReference type="Proteomes" id="UP000238348">
    <property type="component" value="Chromosome"/>
</dbReference>